<sequence>MKLKKKNLNNSKKTRKYLGGGKPLKILFNLSSNCSKDSAINISKLYFKLLKNNYDVEKAKELINEKNENGMNALRIAYENNCDTNFNVLLVLGAIDLPDKTGQTIVNRALIQNKLNYIEKILNKNAANITETEINTARTLFPPTGDVNIDRLQGNNIVEKLSRKAFEQGNITTIFPFLQRARAVPFVNATNVDIFDPTEKVNVAYENRNDYLGENGEGAYNLNGTTLSYPLDVPKAEPFRTNPLQLNRKPDPDRSWLFGGPFPGESLVRDAASRLRGTIREKFDNAQVAYTYPITDLNKKKEKPSIFSTPKVNKRFKNSSVPFASEFGGKRKTKKNKKNNL</sequence>
<dbReference type="EMBL" id="MN740430">
    <property type="protein sequence ID" value="QHU06016.1"/>
    <property type="molecule type" value="Genomic_DNA"/>
</dbReference>
<evidence type="ECO:0000256" key="1">
    <source>
        <dbReference type="SAM" id="MobiDB-lite"/>
    </source>
</evidence>
<evidence type="ECO:0000313" key="2">
    <source>
        <dbReference type="EMBL" id="QHU06016.1"/>
    </source>
</evidence>
<dbReference type="InterPro" id="IPR036770">
    <property type="entry name" value="Ankyrin_rpt-contain_sf"/>
</dbReference>
<protein>
    <recommendedName>
        <fullName evidence="3">Ankyrin repeat protein</fullName>
    </recommendedName>
</protein>
<feature type="compositionally biased region" description="Basic residues" evidence="1">
    <location>
        <begin position="330"/>
        <end position="341"/>
    </location>
</feature>
<dbReference type="AlphaFoldDB" id="A0A6C0JMI4"/>
<organism evidence="2">
    <name type="scientific">viral metagenome</name>
    <dbReference type="NCBI Taxonomy" id="1070528"/>
    <lineage>
        <taxon>unclassified sequences</taxon>
        <taxon>metagenomes</taxon>
        <taxon>organismal metagenomes</taxon>
    </lineage>
</organism>
<accession>A0A6C0JMI4</accession>
<feature type="region of interest" description="Disordered" evidence="1">
    <location>
        <begin position="318"/>
        <end position="341"/>
    </location>
</feature>
<evidence type="ECO:0008006" key="3">
    <source>
        <dbReference type="Google" id="ProtNLM"/>
    </source>
</evidence>
<dbReference type="Gene3D" id="1.25.40.20">
    <property type="entry name" value="Ankyrin repeat-containing domain"/>
    <property type="match status" value="1"/>
</dbReference>
<name>A0A6C0JMI4_9ZZZZ</name>
<proteinExistence type="predicted"/>
<dbReference type="SUPFAM" id="SSF48403">
    <property type="entry name" value="Ankyrin repeat"/>
    <property type="match status" value="1"/>
</dbReference>
<reference evidence="2" key="1">
    <citation type="journal article" date="2020" name="Nature">
        <title>Giant virus diversity and host interactions through global metagenomics.</title>
        <authorList>
            <person name="Schulz F."/>
            <person name="Roux S."/>
            <person name="Paez-Espino D."/>
            <person name="Jungbluth S."/>
            <person name="Walsh D.A."/>
            <person name="Denef V.J."/>
            <person name="McMahon K.D."/>
            <person name="Konstantinidis K.T."/>
            <person name="Eloe-Fadrosh E.A."/>
            <person name="Kyrpides N.C."/>
            <person name="Woyke T."/>
        </authorList>
    </citation>
    <scope>NUCLEOTIDE SEQUENCE</scope>
    <source>
        <strain evidence="2">GVMAG-M-3300027747-57</strain>
    </source>
</reference>